<protein>
    <submittedName>
        <fullName evidence="3">Sulfurtransferase TusA family protein</fullName>
    </submittedName>
</protein>
<dbReference type="PANTHER" id="PTHR33279:SF6">
    <property type="entry name" value="SULFUR CARRIER PROTEIN YEDF-RELATED"/>
    <property type="match status" value="1"/>
</dbReference>
<dbReference type="PANTHER" id="PTHR33279">
    <property type="entry name" value="SULFUR CARRIER PROTEIN YEDF-RELATED"/>
    <property type="match status" value="1"/>
</dbReference>
<evidence type="ECO:0000259" key="2">
    <source>
        <dbReference type="PROSITE" id="PS01148"/>
    </source>
</evidence>
<dbReference type="InterPro" id="IPR001455">
    <property type="entry name" value="TusA-like"/>
</dbReference>
<gene>
    <name evidence="3" type="ORF">Q4481_14375</name>
</gene>
<dbReference type="RefSeq" id="WP_304377083.1">
    <property type="nucleotide sequence ID" value="NZ_JAUOZU010000009.1"/>
</dbReference>
<dbReference type="Proteomes" id="UP001174932">
    <property type="component" value="Unassembled WGS sequence"/>
</dbReference>
<proteinExistence type="inferred from homology"/>
<accession>A0ABT8YNQ8</accession>
<dbReference type="EMBL" id="JAUOZU010000009">
    <property type="protein sequence ID" value="MDO6965151.1"/>
    <property type="molecule type" value="Genomic_DNA"/>
</dbReference>
<organism evidence="3 4">
    <name type="scientific">Rhizobium alvei</name>
    <dbReference type="NCBI Taxonomy" id="1132659"/>
    <lineage>
        <taxon>Bacteria</taxon>
        <taxon>Pseudomonadati</taxon>
        <taxon>Pseudomonadota</taxon>
        <taxon>Alphaproteobacteria</taxon>
        <taxon>Hyphomicrobiales</taxon>
        <taxon>Rhizobiaceae</taxon>
        <taxon>Rhizobium/Agrobacterium group</taxon>
        <taxon>Rhizobium</taxon>
    </lineage>
</organism>
<evidence type="ECO:0000313" key="4">
    <source>
        <dbReference type="Proteomes" id="UP001174932"/>
    </source>
</evidence>
<evidence type="ECO:0000256" key="1">
    <source>
        <dbReference type="ARBA" id="ARBA00008984"/>
    </source>
</evidence>
<sequence length="80" mass="8725">MTSGTGSGAVTLDLRGLKCPLPVLKSRRRMADLASGSLVEVLTSDPLAGIDIPHFCHEDGHRLEMLERTETGHRFLIRKG</sequence>
<reference evidence="3" key="1">
    <citation type="journal article" date="2015" name="Int. J. Syst. Evol. Microbiol.">
        <title>Rhizobium alvei sp. nov., isolated from a freshwater river.</title>
        <authorList>
            <person name="Sheu S.Y."/>
            <person name="Huang H.W."/>
            <person name="Young C.C."/>
            <person name="Chen W.M."/>
        </authorList>
    </citation>
    <scope>NUCLEOTIDE SEQUENCE</scope>
    <source>
        <strain evidence="3">TNR-22</strain>
    </source>
</reference>
<dbReference type="Pfam" id="PF01206">
    <property type="entry name" value="TusA"/>
    <property type="match status" value="1"/>
</dbReference>
<dbReference type="PROSITE" id="PS01148">
    <property type="entry name" value="UPF0033"/>
    <property type="match status" value="1"/>
</dbReference>
<dbReference type="Gene3D" id="3.30.110.40">
    <property type="entry name" value="TusA-like domain"/>
    <property type="match status" value="1"/>
</dbReference>
<reference evidence="3" key="2">
    <citation type="submission" date="2023-07" db="EMBL/GenBank/DDBJ databases">
        <authorList>
            <person name="Shen H."/>
        </authorList>
    </citation>
    <scope>NUCLEOTIDE SEQUENCE</scope>
    <source>
        <strain evidence="3">TNR-22</strain>
    </source>
</reference>
<dbReference type="InterPro" id="IPR036868">
    <property type="entry name" value="TusA-like_sf"/>
</dbReference>
<evidence type="ECO:0000313" key="3">
    <source>
        <dbReference type="EMBL" id="MDO6965151.1"/>
    </source>
</evidence>
<dbReference type="CDD" id="cd00291">
    <property type="entry name" value="SirA_YedF_YeeD"/>
    <property type="match status" value="1"/>
</dbReference>
<comment type="similarity">
    <text evidence="1">Belongs to the sulfur carrier protein TusA family.</text>
</comment>
<keyword evidence="4" id="KW-1185">Reference proteome</keyword>
<name>A0ABT8YNQ8_9HYPH</name>
<comment type="caution">
    <text evidence="3">The sequence shown here is derived from an EMBL/GenBank/DDBJ whole genome shotgun (WGS) entry which is preliminary data.</text>
</comment>
<dbReference type="SUPFAM" id="SSF64307">
    <property type="entry name" value="SirA-like"/>
    <property type="match status" value="1"/>
</dbReference>
<feature type="domain" description="UPF0033" evidence="2">
    <location>
        <begin position="12"/>
        <end position="36"/>
    </location>
</feature>